<dbReference type="PROSITE" id="PS51755">
    <property type="entry name" value="OMPR_PHOB"/>
    <property type="match status" value="1"/>
</dbReference>
<dbReference type="InterPro" id="IPR016032">
    <property type="entry name" value="Sig_transdc_resp-reg_C-effctor"/>
</dbReference>
<evidence type="ECO:0000256" key="5">
    <source>
        <dbReference type="ARBA" id="ARBA00023163"/>
    </source>
</evidence>
<dbReference type="Gene3D" id="1.10.10.10">
    <property type="entry name" value="Winged helix-like DNA-binding domain superfamily/Winged helix DNA-binding domain"/>
    <property type="match status" value="1"/>
</dbReference>
<dbReference type="RefSeq" id="WP_317773116.1">
    <property type="nucleotide sequence ID" value="NZ_JAWMAJ010000081.1"/>
</dbReference>
<dbReference type="Pfam" id="PF03704">
    <property type="entry name" value="BTAD"/>
    <property type="match status" value="1"/>
</dbReference>
<dbReference type="InterPro" id="IPR036388">
    <property type="entry name" value="WH-like_DNA-bd_sf"/>
</dbReference>
<organism evidence="8 9">
    <name type="scientific">Streptomyces prunicolor</name>
    <dbReference type="NCBI Taxonomy" id="67348"/>
    <lineage>
        <taxon>Bacteria</taxon>
        <taxon>Bacillati</taxon>
        <taxon>Actinomycetota</taxon>
        <taxon>Actinomycetes</taxon>
        <taxon>Kitasatosporales</taxon>
        <taxon>Streptomycetaceae</taxon>
        <taxon>Streptomyces</taxon>
    </lineage>
</organism>
<evidence type="ECO:0000256" key="2">
    <source>
        <dbReference type="ARBA" id="ARBA00023012"/>
    </source>
</evidence>
<comment type="caution">
    <text evidence="8">The sequence shown here is derived from an EMBL/GenBank/DDBJ whole genome shotgun (WGS) entry which is preliminary data.</text>
</comment>
<keyword evidence="4 6" id="KW-0238">DNA-binding</keyword>
<feature type="DNA-binding region" description="OmpR/PhoB-type" evidence="6">
    <location>
        <begin position="1"/>
        <end position="105"/>
    </location>
</feature>
<dbReference type="SMART" id="SM00862">
    <property type="entry name" value="Trans_reg_C"/>
    <property type="match status" value="1"/>
</dbReference>
<evidence type="ECO:0000256" key="3">
    <source>
        <dbReference type="ARBA" id="ARBA00023015"/>
    </source>
</evidence>
<keyword evidence="3" id="KW-0805">Transcription regulation</keyword>
<gene>
    <name evidence="8" type="ORF">R5A26_24075</name>
</gene>
<evidence type="ECO:0000313" key="8">
    <source>
        <dbReference type="EMBL" id="MDV7219034.1"/>
    </source>
</evidence>
<keyword evidence="9" id="KW-1185">Reference proteome</keyword>
<dbReference type="Proteomes" id="UP001187346">
    <property type="component" value="Unassembled WGS sequence"/>
</dbReference>
<dbReference type="Gene3D" id="3.40.50.300">
    <property type="entry name" value="P-loop containing nucleotide triphosphate hydrolases"/>
    <property type="match status" value="1"/>
</dbReference>
<dbReference type="SMART" id="SM01043">
    <property type="entry name" value="BTAD"/>
    <property type="match status" value="1"/>
</dbReference>
<dbReference type="PANTHER" id="PTHR35807">
    <property type="entry name" value="TRANSCRIPTIONAL REGULATOR REDD-RELATED"/>
    <property type="match status" value="1"/>
</dbReference>
<protein>
    <submittedName>
        <fullName evidence="8">BTAD domain-containing putative transcriptional regulator</fullName>
    </submittedName>
</protein>
<evidence type="ECO:0000259" key="7">
    <source>
        <dbReference type="PROSITE" id="PS51755"/>
    </source>
</evidence>
<dbReference type="InterPro" id="IPR001867">
    <property type="entry name" value="OmpR/PhoB-type_DNA-bd"/>
</dbReference>
<dbReference type="PANTHER" id="PTHR35807:SF1">
    <property type="entry name" value="TRANSCRIPTIONAL REGULATOR REDD"/>
    <property type="match status" value="1"/>
</dbReference>
<dbReference type="Gene3D" id="1.25.40.10">
    <property type="entry name" value="Tetratricopeptide repeat domain"/>
    <property type="match status" value="1"/>
</dbReference>
<keyword evidence="5" id="KW-0804">Transcription</keyword>
<dbReference type="SUPFAM" id="SSF52540">
    <property type="entry name" value="P-loop containing nucleoside triphosphate hydrolases"/>
    <property type="match status" value="1"/>
</dbReference>
<dbReference type="InterPro" id="IPR051677">
    <property type="entry name" value="AfsR-DnrI-RedD_regulator"/>
</dbReference>
<feature type="non-terminal residue" evidence="8">
    <location>
        <position position="501"/>
    </location>
</feature>
<dbReference type="CDD" id="cd15831">
    <property type="entry name" value="BTAD"/>
    <property type="match status" value="1"/>
</dbReference>
<dbReference type="InterPro" id="IPR027417">
    <property type="entry name" value="P-loop_NTPase"/>
</dbReference>
<dbReference type="SUPFAM" id="SSF46894">
    <property type="entry name" value="C-terminal effector domain of the bipartite response regulators"/>
    <property type="match status" value="1"/>
</dbReference>
<evidence type="ECO:0000256" key="1">
    <source>
        <dbReference type="ARBA" id="ARBA00005820"/>
    </source>
</evidence>
<dbReference type="SUPFAM" id="SSF48452">
    <property type="entry name" value="TPR-like"/>
    <property type="match status" value="1"/>
</dbReference>
<dbReference type="EMBL" id="JAWMAJ010000081">
    <property type="protein sequence ID" value="MDV7219034.1"/>
    <property type="molecule type" value="Genomic_DNA"/>
</dbReference>
<dbReference type="PRINTS" id="PR00364">
    <property type="entry name" value="DISEASERSIST"/>
</dbReference>
<feature type="domain" description="OmpR/PhoB-type" evidence="7">
    <location>
        <begin position="1"/>
        <end position="105"/>
    </location>
</feature>
<accession>A0ABU4FEL8</accession>
<evidence type="ECO:0000313" key="9">
    <source>
        <dbReference type="Proteomes" id="UP001187346"/>
    </source>
</evidence>
<dbReference type="InterPro" id="IPR011990">
    <property type="entry name" value="TPR-like_helical_dom_sf"/>
</dbReference>
<name>A0ABU4FEL8_9ACTN</name>
<evidence type="ECO:0000256" key="4">
    <source>
        <dbReference type="ARBA" id="ARBA00023125"/>
    </source>
</evidence>
<evidence type="ECO:0000256" key="6">
    <source>
        <dbReference type="PROSITE-ProRule" id="PRU01091"/>
    </source>
</evidence>
<reference evidence="8 9" key="1">
    <citation type="submission" date="2023-10" db="EMBL/GenBank/DDBJ databases">
        <title>Characterization of rhizosphere-enriched actinobacteria from wheat plants lab-grown on chernevaya soil.</title>
        <authorList>
            <person name="Tikhonova E.N."/>
            <person name="Konopkin A."/>
            <person name="Kravchenko I.K."/>
        </authorList>
    </citation>
    <scope>NUCLEOTIDE SEQUENCE [LARGE SCALE GENOMIC DNA]</scope>
    <source>
        <strain evidence="8 9">RR29</strain>
    </source>
</reference>
<sequence>MQGEAHTMVDVQLLGPVELSAEGRAVEVGPPQRRTVMAALAVDVGRPVAVDAVIERVWGPHAPDGARGAVHAHVARIRRMCEQAAETAQEPLSLVRRSGGYLLEARPDQVDVYRFRQRVDQARAAAPADHARAGLLREALDLWRGEPLSGLNGEWAARTREAWRRQHQDAAVGWARAELRHGDPAPVIGPLTGLLGEYPLAEPLAEALMRALHETGRSAEALDCYAAVRKRLAEELGTDTGPALRQLHQSILRGHRSASPPRPEPPTVIRQTAPSAVIRQTELPAQLPMAVRGFTGRDGELARLAAILASAEGESAAVVISAVSGMAGVGKTALAVHWARRVESAFPDGQLYVNLRGFDPQGSVVPPTEAVRGFLDALGVRPERMPPGLEAQVGLYRSLLTGRRMMVVLDNARDEEQVRPLLPGSVGCMALVTSRNRLTGLAATEGAHLLAVDPLTPAGARDVLAKRLGAGRVAAEPAAVADVVTWCAGLPLALAVVSARA</sequence>
<dbReference type="InterPro" id="IPR005158">
    <property type="entry name" value="BTAD"/>
</dbReference>
<keyword evidence="2" id="KW-0902">Two-component regulatory system</keyword>
<comment type="similarity">
    <text evidence="1">Belongs to the AfsR/DnrI/RedD regulatory family.</text>
</comment>
<proteinExistence type="inferred from homology"/>